<name>A0A1W6YZG7_9BORD</name>
<organism evidence="1 2">
    <name type="scientific">Bordetella genomosp. 9</name>
    <dbReference type="NCBI Taxonomy" id="1416803"/>
    <lineage>
        <taxon>Bacteria</taxon>
        <taxon>Pseudomonadati</taxon>
        <taxon>Pseudomonadota</taxon>
        <taxon>Betaproteobacteria</taxon>
        <taxon>Burkholderiales</taxon>
        <taxon>Alcaligenaceae</taxon>
        <taxon>Bordetella</taxon>
    </lineage>
</organism>
<reference evidence="1 2" key="1">
    <citation type="submission" date="2017-05" db="EMBL/GenBank/DDBJ databases">
        <title>Complete and WGS of Bordetella genogroups.</title>
        <authorList>
            <person name="Spilker T."/>
            <person name="LiPuma J."/>
        </authorList>
    </citation>
    <scope>NUCLEOTIDE SEQUENCE [LARGE SCALE GENOMIC DNA]</scope>
    <source>
        <strain evidence="1 2">AU17164</strain>
    </source>
</reference>
<dbReference type="AlphaFoldDB" id="A0A1W6YZG7"/>
<protein>
    <submittedName>
        <fullName evidence="1">Uncharacterized protein</fullName>
    </submittedName>
</protein>
<dbReference type="Gene3D" id="1.10.357.10">
    <property type="entry name" value="Tetracycline Repressor, domain 2"/>
    <property type="match status" value="1"/>
</dbReference>
<proteinExistence type="predicted"/>
<dbReference type="EMBL" id="CP021109">
    <property type="protein sequence ID" value="ARP86381.1"/>
    <property type="molecule type" value="Genomic_DNA"/>
</dbReference>
<sequence length="81" mass="8859">MIPKAVADEVRAYFEDLIAWPATVSQQGSAKKQFKLRDDAAVEARTFMSTVHGAMLTARALDDPETFACISRAAIERLTSA</sequence>
<keyword evidence="2" id="KW-1185">Reference proteome</keyword>
<dbReference type="SUPFAM" id="SSF48498">
    <property type="entry name" value="Tetracyclin repressor-like, C-terminal domain"/>
    <property type="match status" value="1"/>
</dbReference>
<dbReference type="Proteomes" id="UP000194139">
    <property type="component" value="Chromosome"/>
</dbReference>
<accession>A0A1W6YZG7</accession>
<gene>
    <name evidence="1" type="ORF">CAL13_09355</name>
</gene>
<dbReference type="InterPro" id="IPR036271">
    <property type="entry name" value="Tet_transcr_reg_TetR-rel_C_sf"/>
</dbReference>
<evidence type="ECO:0000313" key="2">
    <source>
        <dbReference type="Proteomes" id="UP000194139"/>
    </source>
</evidence>
<dbReference type="RefSeq" id="WP_086072191.1">
    <property type="nucleotide sequence ID" value="NZ_CP021109.1"/>
</dbReference>
<evidence type="ECO:0000313" key="1">
    <source>
        <dbReference type="EMBL" id="ARP86381.1"/>
    </source>
</evidence>